<proteinExistence type="predicted"/>
<accession>A0A2N1MMA8</accession>
<evidence type="ECO:0000313" key="1">
    <source>
        <dbReference type="EMBL" id="PKK62775.1"/>
    </source>
</evidence>
<reference evidence="1 2" key="2">
    <citation type="submission" date="2017-10" db="EMBL/GenBank/DDBJ databases">
        <title>Extensive intraspecific genome diversity in a model arbuscular mycorrhizal fungus.</title>
        <authorList>
            <person name="Chen E.C.H."/>
            <person name="Morin E."/>
            <person name="Baudet D."/>
            <person name="Noel J."/>
            <person name="Ndikumana S."/>
            <person name="Charron P."/>
            <person name="St-Onge C."/>
            <person name="Giorgi J."/>
            <person name="Grigoriev I.V."/>
            <person name="Roux C."/>
            <person name="Martin F.M."/>
            <person name="Corradi N."/>
        </authorList>
    </citation>
    <scope>NUCLEOTIDE SEQUENCE [LARGE SCALE GENOMIC DNA]</scope>
    <source>
        <strain evidence="1 2">C2</strain>
    </source>
</reference>
<comment type="caution">
    <text evidence="1">The sequence shown here is derived from an EMBL/GenBank/DDBJ whole genome shotgun (WGS) entry which is preliminary data.</text>
</comment>
<reference evidence="1 2" key="1">
    <citation type="submission" date="2016-04" db="EMBL/GenBank/DDBJ databases">
        <title>Genome analyses suggest a sexual origin of heterokaryosis in a supposedly ancient asexual fungus.</title>
        <authorList>
            <person name="Ropars J."/>
            <person name="Sedzielewska K."/>
            <person name="Noel J."/>
            <person name="Charron P."/>
            <person name="Farinelli L."/>
            <person name="Marton T."/>
            <person name="Kruger M."/>
            <person name="Pelin A."/>
            <person name="Brachmann A."/>
            <person name="Corradi N."/>
        </authorList>
    </citation>
    <scope>NUCLEOTIDE SEQUENCE [LARGE SCALE GENOMIC DNA]</scope>
    <source>
        <strain evidence="1 2">C2</strain>
    </source>
</reference>
<sequence length="167" mass="19790">MELLNEVFEQLNGLESIHIYLCYSVNNFIQQIIHITKPFKLKSLFINNNYNDNELLQLLFQKSGKYLENISLRPCMTNMSKQILLESIRKYCVKFKFFESMGSHNIDNFQLILDSIKNFKQSLNYLSIENLSYFNEYAICPPIFMQIFIFLGMHHVNFVVESYTIAI</sequence>
<dbReference type="EMBL" id="LLXL01001816">
    <property type="protein sequence ID" value="PKK62775.1"/>
    <property type="molecule type" value="Genomic_DNA"/>
</dbReference>
<organism evidence="1 2">
    <name type="scientific">Rhizophagus irregularis</name>
    <dbReference type="NCBI Taxonomy" id="588596"/>
    <lineage>
        <taxon>Eukaryota</taxon>
        <taxon>Fungi</taxon>
        <taxon>Fungi incertae sedis</taxon>
        <taxon>Mucoromycota</taxon>
        <taxon>Glomeromycotina</taxon>
        <taxon>Glomeromycetes</taxon>
        <taxon>Glomerales</taxon>
        <taxon>Glomeraceae</taxon>
        <taxon>Rhizophagus</taxon>
    </lineage>
</organism>
<evidence type="ECO:0000313" key="2">
    <source>
        <dbReference type="Proteomes" id="UP000233469"/>
    </source>
</evidence>
<dbReference type="VEuPathDB" id="FungiDB:RhiirA1_456713"/>
<name>A0A2N1MMA8_9GLOM</name>
<gene>
    <name evidence="1" type="ORF">RhiirC2_789867</name>
</gene>
<protein>
    <submittedName>
        <fullName evidence="1">Uncharacterized protein</fullName>
    </submittedName>
</protein>
<dbReference type="AlphaFoldDB" id="A0A2N1MMA8"/>
<dbReference type="Proteomes" id="UP000233469">
    <property type="component" value="Unassembled WGS sequence"/>
</dbReference>